<accession>A0A0F9AKA8</accession>
<comment type="caution">
    <text evidence="1">The sequence shown here is derived from an EMBL/GenBank/DDBJ whole genome shotgun (WGS) entry which is preliminary data.</text>
</comment>
<name>A0A0F9AKA8_9ZZZZ</name>
<sequence length="41" mass="4380">MAAAMTCSVCGADAVRAIAFADARCEKHDDGRSVTYDSRTR</sequence>
<protein>
    <submittedName>
        <fullName evidence="1">Uncharacterized protein</fullName>
    </submittedName>
</protein>
<gene>
    <name evidence="1" type="ORF">LCGC14_2901860</name>
</gene>
<reference evidence="1" key="1">
    <citation type="journal article" date="2015" name="Nature">
        <title>Complex archaea that bridge the gap between prokaryotes and eukaryotes.</title>
        <authorList>
            <person name="Spang A."/>
            <person name="Saw J.H."/>
            <person name="Jorgensen S.L."/>
            <person name="Zaremba-Niedzwiedzka K."/>
            <person name="Martijn J."/>
            <person name="Lind A.E."/>
            <person name="van Eijk R."/>
            <person name="Schleper C."/>
            <person name="Guy L."/>
            <person name="Ettema T.J."/>
        </authorList>
    </citation>
    <scope>NUCLEOTIDE SEQUENCE</scope>
</reference>
<dbReference type="AlphaFoldDB" id="A0A0F9AKA8"/>
<dbReference type="EMBL" id="LAZR01057160">
    <property type="protein sequence ID" value="KKK72641.1"/>
    <property type="molecule type" value="Genomic_DNA"/>
</dbReference>
<proteinExistence type="predicted"/>
<feature type="non-terminal residue" evidence="1">
    <location>
        <position position="41"/>
    </location>
</feature>
<evidence type="ECO:0000313" key="1">
    <source>
        <dbReference type="EMBL" id="KKK72641.1"/>
    </source>
</evidence>
<organism evidence="1">
    <name type="scientific">marine sediment metagenome</name>
    <dbReference type="NCBI Taxonomy" id="412755"/>
    <lineage>
        <taxon>unclassified sequences</taxon>
        <taxon>metagenomes</taxon>
        <taxon>ecological metagenomes</taxon>
    </lineage>
</organism>